<gene>
    <name evidence="2" type="ORF">DPRO_0126</name>
</gene>
<dbReference type="SUPFAM" id="SSF141371">
    <property type="entry name" value="PilZ domain-like"/>
    <property type="match status" value="1"/>
</dbReference>
<feature type="domain" description="PilZ" evidence="1">
    <location>
        <begin position="72"/>
        <end position="163"/>
    </location>
</feature>
<name>A0A2C8F2S1_9BACT</name>
<dbReference type="EMBL" id="LT907975">
    <property type="protein sequence ID" value="SOB57005.1"/>
    <property type="molecule type" value="Genomic_DNA"/>
</dbReference>
<evidence type="ECO:0000313" key="2">
    <source>
        <dbReference type="EMBL" id="SOB57005.1"/>
    </source>
</evidence>
<dbReference type="GO" id="GO:0035438">
    <property type="term" value="F:cyclic-di-GMP binding"/>
    <property type="evidence" value="ECO:0007669"/>
    <property type="project" value="InterPro"/>
</dbReference>
<proteinExistence type="predicted"/>
<dbReference type="KEGG" id="pprf:DPRO_0126"/>
<dbReference type="RefSeq" id="WP_097010323.1">
    <property type="nucleotide sequence ID" value="NZ_LT907975.1"/>
</dbReference>
<dbReference type="Pfam" id="PF07238">
    <property type="entry name" value="PilZ"/>
    <property type="match status" value="1"/>
</dbReference>
<dbReference type="Gene3D" id="2.40.10.220">
    <property type="entry name" value="predicted glycosyltransferase like domains"/>
    <property type="match status" value="1"/>
</dbReference>
<dbReference type="Proteomes" id="UP000219215">
    <property type="component" value="Chromosome DPRO"/>
</dbReference>
<evidence type="ECO:0000313" key="3">
    <source>
        <dbReference type="Proteomes" id="UP000219215"/>
    </source>
</evidence>
<dbReference type="OrthoDB" id="5456874at2"/>
<keyword evidence="3" id="KW-1185">Reference proteome</keyword>
<protein>
    <recommendedName>
        <fullName evidence="1">PilZ domain-containing protein</fullName>
    </recommendedName>
</protein>
<evidence type="ECO:0000259" key="1">
    <source>
        <dbReference type="Pfam" id="PF07238"/>
    </source>
</evidence>
<accession>A0A2C8F2S1</accession>
<dbReference type="InterPro" id="IPR009875">
    <property type="entry name" value="PilZ_domain"/>
</dbReference>
<sequence length="170" mass="18634">MTVSDFITDFFCGIDHNGKSGDNQDAEEKACFLINSKYSSEQKAVCVNSQPEHSPEASFSVSIGDHTRKSVKRSAPRKVIPGLQIHLKRLNKRFPATDISASGVGFAFSTPRVKRGVDIIVDLYFGNALHAADLTCKVVRHENNVVGCRFITSGQPHDNSLQEILNMGQA</sequence>
<organism evidence="2 3">
    <name type="scientific">Pseudodesulfovibrio profundus</name>
    <dbReference type="NCBI Taxonomy" id="57320"/>
    <lineage>
        <taxon>Bacteria</taxon>
        <taxon>Pseudomonadati</taxon>
        <taxon>Thermodesulfobacteriota</taxon>
        <taxon>Desulfovibrionia</taxon>
        <taxon>Desulfovibrionales</taxon>
        <taxon>Desulfovibrionaceae</taxon>
    </lineage>
</organism>
<dbReference type="AlphaFoldDB" id="A0A2C8F2S1"/>
<reference evidence="3" key="1">
    <citation type="submission" date="2017-09" db="EMBL/GenBank/DDBJ databases">
        <authorList>
            <person name="Regsiter A."/>
            <person name="William W."/>
        </authorList>
    </citation>
    <scope>NUCLEOTIDE SEQUENCE [LARGE SCALE GENOMIC DNA]</scope>
    <source>
        <strain evidence="3">500-1</strain>
    </source>
</reference>